<dbReference type="PANTHER" id="PTHR33048:SF47">
    <property type="entry name" value="INTEGRAL MEMBRANE PROTEIN-RELATED"/>
    <property type="match status" value="1"/>
</dbReference>
<comment type="similarity">
    <text evidence="5">Belongs to the SAT4 family.</text>
</comment>
<evidence type="ECO:0000256" key="2">
    <source>
        <dbReference type="ARBA" id="ARBA00022692"/>
    </source>
</evidence>
<evidence type="ECO:0000256" key="3">
    <source>
        <dbReference type="ARBA" id="ARBA00022989"/>
    </source>
</evidence>
<evidence type="ECO:0000256" key="4">
    <source>
        <dbReference type="ARBA" id="ARBA00023136"/>
    </source>
</evidence>
<dbReference type="OrthoDB" id="4682787at2759"/>
<evidence type="ECO:0000256" key="5">
    <source>
        <dbReference type="ARBA" id="ARBA00038359"/>
    </source>
</evidence>
<evidence type="ECO:0000313" key="8">
    <source>
        <dbReference type="EMBL" id="KAF2870184.1"/>
    </source>
</evidence>
<organism evidence="8 9">
    <name type="scientific">Massariosphaeria phaeospora</name>
    <dbReference type="NCBI Taxonomy" id="100035"/>
    <lineage>
        <taxon>Eukaryota</taxon>
        <taxon>Fungi</taxon>
        <taxon>Dikarya</taxon>
        <taxon>Ascomycota</taxon>
        <taxon>Pezizomycotina</taxon>
        <taxon>Dothideomycetes</taxon>
        <taxon>Pleosporomycetidae</taxon>
        <taxon>Pleosporales</taxon>
        <taxon>Pleosporales incertae sedis</taxon>
        <taxon>Massariosphaeria</taxon>
    </lineage>
</organism>
<evidence type="ECO:0000259" key="7">
    <source>
        <dbReference type="Pfam" id="PF20684"/>
    </source>
</evidence>
<comment type="subcellular location">
    <subcellularLocation>
        <location evidence="1">Membrane</location>
        <topology evidence="1">Multi-pass membrane protein</topology>
    </subcellularLocation>
</comment>
<dbReference type="Pfam" id="PF20684">
    <property type="entry name" value="Fung_rhodopsin"/>
    <property type="match status" value="1"/>
</dbReference>
<proteinExistence type="inferred from homology"/>
<dbReference type="PANTHER" id="PTHR33048">
    <property type="entry name" value="PTH11-LIKE INTEGRAL MEMBRANE PROTEIN (AFU_ORTHOLOGUE AFUA_5G11245)"/>
    <property type="match status" value="1"/>
</dbReference>
<feature type="transmembrane region" description="Helical" evidence="6">
    <location>
        <begin position="68"/>
        <end position="89"/>
    </location>
</feature>
<feature type="domain" description="Rhodopsin" evidence="7">
    <location>
        <begin position="48"/>
        <end position="187"/>
    </location>
</feature>
<dbReference type="AlphaFoldDB" id="A0A7C8MIE0"/>
<dbReference type="EMBL" id="JAADJZ010000014">
    <property type="protein sequence ID" value="KAF2870184.1"/>
    <property type="molecule type" value="Genomic_DNA"/>
</dbReference>
<reference evidence="8 9" key="1">
    <citation type="submission" date="2020-01" db="EMBL/GenBank/DDBJ databases">
        <authorList>
            <consortium name="DOE Joint Genome Institute"/>
            <person name="Haridas S."/>
            <person name="Albert R."/>
            <person name="Binder M."/>
            <person name="Bloem J."/>
            <person name="Labutti K."/>
            <person name="Salamov A."/>
            <person name="Andreopoulos B."/>
            <person name="Baker S.E."/>
            <person name="Barry K."/>
            <person name="Bills G."/>
            <person name="Bluhm B.H."/>
            <person name="Cannon C."/>
            <person name="Castanera R."/>
            <person name="Culley D.E."/>
            <person name="Daum C."/>
            <person name="Ezra D."/>
            <person name="Gonzalez J.B."/>
            <person name="Henrissat B."/>
            <person name="Kuo A."/>
            <person name="Liang C."/>
            <person name="Lipzen A."/>
            <person name="Lutzoni F."/>
            <person name="Magnuson J."/>
            <person name="Mondo S."/>
            <person name="Nolan M."/>
            <person name="Ohm R."/>
            <person name="Pangilinan J."/>
            <person name="Park H.-J.H."/>
            <person name="Ramirez L."/>
            <person name="Alfaro M."/>
            <person name="Sun H."/>
            <person name="Tritt A."/>
            <person name="Yoshinaga Y."/>
            <person name="Zwiers L.-H.L."/>
            <person name="Turgeon B.G."/>
            <person name="Goodwin S.B."/>
            <person name="Spatafora J.W."/>
            <person name="Crous P.W."/>
            <person name="Grigoriev I.V."/>
        </authorList>
    </citation>
    <scope>NUCLEOTIDE SEQUENCE [LARGE SCALE GENOMIC DNA]</scope>
    <source>
        <strain evidence="8 9">CBS 611.86</strain>
    </source>
</reference>
<sequence>MDLTLSSVTPALESPNGVHDFENPQNIHSQMRIVAGLCIAIPSLFMLLRICTRFFLQNSHGWEDYTMILAWLSFIGYVALGLEATKYGYGVQQWDVRLSDFFVLLKYAHNIRIFYNCLILVTKVSILLQLQRLFCPHRMGSAYRIIFFIAIFNLLFHVASTISQILTCSPQEKIWHPYVKGQCLNLPRHFDRRSHRQRIVGLRYVDTTNHSSVAASALPSKENGCLEHLCRRAVWMPCQRNATVLHREVSRHEG</sequence>
<gene>
    <name evidence="8" type="ORF">BDV95DRAFT_75571</name>
</gene>
<evidence type="ECO:0000256" key="1">
    <source>
        <dbReference type="ARBA" id="ARBA00004141"/>
    </source>
</evidence>
<evidence type="ECO:0000313" key="9">
    <source>
        <dbReference type="Proteomes" id="UP000481861"/>
    </source>
</evidence>
<protein>
    <recommendedName>
        <fullName evidence="7">Rhodopsin domain-containing protein</fullName>
    </recommendedName>
</protein>
<dbReference type="InterPro" id="IPR049326">
    <property type="entry name" value="Rhodopsin_dom_fungi"/>
</dbReference>
<evidence type="ECO:0000256" key="6">
    <source>
        <dbReference type="SAM" id="Phobius"/>
    </source>
</evidence>
<dbReference type="GO" id="GO:0016020">
    <property type="term" value="C:membrane"/>
    <property type="evidence" value="ECO:0007669"/>
    <property type="project" value="UniProtKB-SubCell"/>
</dbReference>
<name>A0A7C8MIE0_9PLEO</name>
<keyword evidence="4 6" id="KW-0472">Membrane</keyword>
<keyword evidence="3 6" id="KW-1133">Transmembrane helix</keyword>
<dbReference type="Proteomes" id="UP000481861">
    <property type="component" value="Unassembled WGS sequence"/>
</dbReference>
<feature type="transmembrane region" description="Helical" evidence="6">
    <location>
        <begin position="33"/>
        <end position="56"/>
    </location>
</feature>
<feature type="transmembrane region" description="Helical" evidence="6">
    <location>
        <begin position="142"/>
        <end position="162"/>
    </location>
</feature>
<accession>A0A7C8MIE0</accession>
<keyword evidence="9" id="KW-1185">Reference proteome</keyword>
<dbReference type="InterPro" id="IPR052337">
    <property type="entry name" value="SAT4-like"/>
</dbReference>
<keyword evidence="2 6" id="KW-0812">Transmembrane</keyword>
<comment type="caution">
    <text evidence="8">The sequence shown here is derived from an EMBL/GenBank/DDBJ whole genome shotgun (WGS) entry which is preliminary data.</text>
</comment>
<feature type="transmembrane region" description="Helical" evidence="6">
    <location>
        <begin position="109"/>
        <end position="130"/>
    </location>
</feature>